<sequence length="391" mass="39968">MQEDVRVERGGSAALGRVEGNLSADKDATIEAADGGKVTVAGSARFRGDCTVNCDLECRSLRVEKGTLKIAGNLQVHGDADIANALYVDGSIVAADGIIAVGGTVKAGSVKCRIIKVGGTLEVSDTLDAESVKVGRKMVSQRARLVDLNVGGQAEIGSGAVQGQIKVGGTFQSKSELEFDSISVGGKVELGTGMGRSIKVGGRLATTGDLTCEEIKVGGIVEIGGNCSGEILEVGGETKVFGSLVLTGKLGVGGDLQVRDALTGTDMRVGGRFSGSKAMLAGRAWIGGQVETSAGLKAGGEIKISPHAECKGPLVGGTVELGKRCKVQDVYGSKVVVGKGAEAEKIVADEIEIHDDGTVGQATYTRRLETGRNAVCRNPPEKTASLAAFPL</sequence>
<dbReference type="HOGENOM" id="CLU_705178_0_0_2"/>
<organism evidence="1 2">
    <name type="scientific">Nitrososphaera viennensis EN76</name>
    <dbReference type="NCBI Taxonomy" id="926571"/>
    <lineage>
        <taxon>Archaea</taxon>
        <taxon>Nitrososphaerota</taxon>
        <taxon>Nitrososphaeria</taxon>
        <taxon>Nitrososphaerales</taxon>
        <taxon>Nitrososphaeraceae</taxon>
        <taxon>Nitrososphaera</taxon>
    </lineage>
</organism>
<dbReference type="RefSeq" id="WP_075055660.1">
    <property type="nucleotide sequence ID" value="NZ_CP007536.1"/>
</dbReference>
<dbReference type="STRING" id="926571.NVIE_027390"/>
<dbReference type="OrthoDB" id="376466at2157"/>
<dbReference type="EMBL" id="CP007536">
    <property type="protein sequence ID" value="AIC17016.1"/>
    <property type="molecule type" value="Genomic_DNA"/>
</dbReference>
<evidence type="ECO:0008006" key="3">
    <source>
        <dbReference type="Google" id="ProtNLM"/>
    </source>
</evidence>
<protein>
    <recommendedName>
        <fullName evidence="3">Polymer-forming cytoskeletal protein</fullName>
    </recommendedName>
</protein>
<evidence type="ECO:0000313" key="2">
    <source>
        <dbReference type="Proteomes" id="UP000027093"/>
    </source>
</evidence>
<evidence type="ECO:0000313" key="1">
    <source>
        <dbReference type="EMBL" id="AIC17016.1"/>
    </source>
</evidence>
<dbReference type="AlphaFoldDB" id="A0A060HUB5"/>
<proteinExistence type="predicted"/>
<accession>A0A060HUB5</accession>
<dbReference type="Proteomes" id="UP000027093">
    <property type="component" value="Chromosome"/>
</dbReference>
<gene>
    <name evidence="1" type="ORF">NVIE_027390</name>
</gene>
<dbReference type="GeneID" id="74947979"/>
<name>A0A060HUB5_9ARCH</name>
<reference evidence="1 2" key="1">
    <citation type="journal article" date="2014" name="Int. J. Syst. Evol. Microbiol.">
        <title>Nitrososphaera viennensis gen. nov., sp. nov., an aerobic and mesophilic, ammonia-oxidizing archaeon from soil and a member of the archaeal phylum Thaumarchaeota.</title>
        <authorList>
            <person name="Stieglmeier M."/>
            <person name="Klingl A."/>
            <person name="Alves R.J."/>
            <person name="Rittmann S.K."/>
            <person name="Melcher M."/>
            <person name="Leisch N."/>
            <person name="Schleper C."/>
        </authorList>
    </citation>
    <scope>NUCLEOTIDE SEQUENCE [LARGE SCALE GENOMIC DNA]</scope>
    <source>
        <strain evidence="1">EN76</strain>
    </source>
</reference>
<dbReference type="KEGG" id="nvn:NVIE_027390"/>
<keyword evidence="2" id="KW-1185">Reference proteome</keyword>